<feature type="domain" description="Grh/CP2 DB" evidence="2">
    <location>
        <begin position="251"/>
        <end position="484"/>
    </location>
</feature>
<evidence type="ECO:0000259" key="2">
    <source>
        <dbReference type="PROSITE" id="PS51968"/>
    </source>
</evidence>
<protein>
    <recommendedName>
        <fullName evidence="2">Grh/CP2 DB domain-containing protein</fullName>
    </recommendedName>
</protein>
<proteinExistence type="predicted"/>
<evidence type="ECO:0000313" key="4">
    <source>
        <dbReference type="Proteomes" id="UP001476247"/>
    </source>
</evidence>
<dbReference type="PANTHER" id="PTHR11037">
    <property type="entry name" value="TRANSCRIPTION FACTOR CP2"/>
    <property type="match status" value="1"/>
</dbReference>
<feature type="region of interest" description="Disordered" evidence="1">
    <location>
        <begin position="494"/>
        <end position="530"/>
    </location>
</feature>
<dbReference type="InterPro" id="IPR040167">
    <property type="entry name" value="TF_CP2-like"/>
</dbReference>
<dbReference type="EMBL" id="BAABUJ010000063">
    <property type="protein sequence ID" value="GAA5806370.1"/>
    <property type="molecule type" value="Genomic_DNA"/>
</dbReference>
<feature type="region of interest" description="Disordered" evidence="1">
    <location>
        <begin position="1"/>
        <end position="44"/>
    </location>
</feature>
<comment type="caution">
    <text evidence="3">The sequence shown here is derived from an EMBL/GenBank/DDBJ whole genome shotgun (WGS) entry which is preliminary data.</text>
</comment>
<evidence type="ECO:0000256" key="1">
    <source>
        <dbReference type="SAM" id="MobiDB-lite"/>
    </source>
</evidence>
<name>A0ABP9YHF7_9FUNG</name>
<accession>A0ABP9YHF7</accession>
<reference evidence="3 4" key="1">
    <citation type="submission" date="2024-04" db="EMBL/GenBank/DDBJ databases">
        <title>genome sequences of Mucor flavus KT1a and Helicostylum pulchrum KT1b strains isolation_sourced from the surface of a dry-aged beef.</title>
        <authorList>
            <person name="Toyotome T."/>
            <person name="Hosono M."/>
            <person name="Torimaru M."/>
            <person name="Fukuda K."/>
            <person name="Mikami N."/>
        </authorList>
    </citation>
    <scope>NUCLEOTIDE SEQUENCE [LARGE SCALE GENOMIC DNA]</scope>
    <source>
        <strain evidence="3 4">KT1b</strain>
    </source>
</reference>
<feature type="compositionally biased region" description="Polar residues" evidence="1">
    <location>
        <begin position="10"/>
        <end position="31"/>
    </location>
</feature>
<feature type="compositionally biased region" description="Polar residues" evidence="1">
    <location>
        <begin position="494"/>
        <end position="503"/>
    </location>
</feature>
<dbReference type="PANTHER" id="PTHR11037:SF20">
    <property type="entry name" value="PROTEIN GRAINYHEAD"/>
    <property type="match status" value="1"/>
</dbReference>
<dbReference type="Proteomes" id="UP001476247">
    <property type="component" value="Unassembled WGS sequence"/>
</dbReference>
<evidence type="ECO:0000313" key="3">
    <source>
        <dbReference type="EMBL" id="GAA5806370.1"/>
    </source>
</evidence>
<gene>
    <name evidence="3" type="ORF">HPULCUR_011903</name>
</gene>
<sequence>MDEQHHQQQHHANLTFRNPDWSFSKSPQPSFIPQRDDLYAPMNGPATVAPPYSTYEGYENFPDDMTNTIQRNETVYQPTMSWSTTDDNQMANMMVATSTPTTKLNNQFSSDFLLHNRKPQLNHGNLMNIFSLPPPPPPSHHQTTIDMFGQKPSLTTPYINKGEKYHPRFKSANARLSPFTEQQEIYQQFLSSSSSSSPPQHSHLIKKEEMMVVEEENAIKNLANSMDSQQQYYQAYQDDKDLNQISTEQTKLSQFNVVLHASTAVKKKHDEQPVTYLNRGQAYLLDLSATSQQENHQHPTNTMTSTISIAFHEPSHRQIAESYWKYWISQQEIPKEARAIDLDTNQTTGIYNIRLASFDRISFDWHSRFGAKIYTNMSYMSLPEDSMLYRGSFEKISSCDQDAFQYKEFSYCKIKLFRDKGAERKNKDDKKQIEKQKEKIIASTNGNPQQHPLWPMINQTYQSTSILTEIPSSPDIMMEDFDESEAATNLINMIASSTNGSTQSKRKRDMKGVTKKSSSMRTSDKKSRSKLLTSAPSTLCFYVWTRHQFNTPHEVYLENLTIYDLKIRLSAILSIHPAKIAEILWRRKKTNVDFNSDVLVLVEDTFITEHITDGEMMTVDLEAKTDGNFRLIIEF</sequence>
<dbReference type="Pfam" id="PF04516">
    <property type="entry name" value="CP2"/>
    <property type="match status" value="1"/>
</dbReference>
<dbReference type="InterPro" id="IPR007604">
    <property type="entry name" value="CP2"/>
</dbReference>
<organism evidence="3 4">
    <name type="scientific">Helicostylum pulchrum</name>
    <dbReference type="NCBI Taxonomy" id="562976"/>
    <lineage>
        <taxon>Eukaryota</taxon>
        <taxon>Fungi</taxon>
        <taxon>Fungi incertae sedis</taxon>
        <taxon>Mucoromycota</taxon>
        <taxon>Mucoromycotina</taxon>
        <taxon>Mucoromycetes</taxon>
        <taxon>Mucorales</taxon>
        <taxon>Mucorineae</taxon>
        <taxon>Mucoraceae</taxon>
        <taxon>Helicostylum</taxon>
    </lineage>
</organism>
<keyword evidence="4" id="KW-1185">Reference proteome</keyword>
<dbReference type="PROSITE" id="PS51968">
    <property type="entry name" value="GRH_CP2_DB"/>
    <property type="match status" value="1"/>
</dbReference>